<evidence type="ECO:0000259" key="7">
    <source>
        <dbReference type="PROSITE" id="PS50103"/>
    </source>
</evidence>
<dbReference type="SMART" id="SM00184">
    <property type="entry name" value="RING"/>
    <property type="match status" value="1"/>
</dbReference>
<keyword evidence="1" id="KW-0808">Transferase</keyword>
<feature type="domain" description="C3H1-type" evidence="7">
    <location>
        <begin position="13"/>
        <end position="41"/>
    </location>
</feature>
<dbReference type="SMART" id="SM00356">
    <property type="entry name" value="ZnF_C3H1"/>
    <property type="match status" value="3"/>
</dbReference>
<evidence type="ECO:0000313" key="9">
    <source>
        <dbReference type="Proteomes" id="UP000242287"/>
    </source>
</evidence>
<dbReference type="PROSITE" id="PS50103">
    <property type="entry name" value="ZF_C3H1"/>
    <property type="match status" value="3"/>
</dbReference>
<dbReference type="GO" id="GO:0061630">
    <property type="term" value="F:ubiquitin protein ligase activity"/>
    <property type="evidence" value="ECO:0007669"/>
    <property type="project" value="InterPro"/>
</dbReference>
<dbReference type="AlphaFoldDB" id="A0A2A9NGM6"/>
<dbReference type="InterPro" id="IPR036855">
    <property type="entry name" value="Znf_CCCH_sf"/>
</dbReference>
<keyword evidence="2 5" id="KW-0479">Metal-binding</keyword>
<accession>A0A2A9NGM6</accession>
<evidence type="ECO:0000259" key="6">
    <source>
        <dbReference type="PROSITE" id="PS50089"/>
    </source>
</evidence>
<feature type="zinc finger region" description="C3H1-type" evidence="5">
    <location>
        <begin position="13"/>
        <end position="41"/>
    </location>
</feature>
<dbReference type="GO" id="GO:0008270">
    <property type="term" value="F:zinc ion binding"/>
    <property type="evidence" value="ECO:0007669"/>
    <property type="project" value="UniProtKB-KW"/>
</dbReference>
<evidence type="ECO:0000256" key="1">
    <source>
        <dbReference type="ARBA" id="ARBA00022679"/>
    </source>
</evidence>
<evidence type="ECO:0000256" key="2">
    <source>
        <dbReference type="ARBA" id="ARBA00022723"/>
    </source>
</evidence>
<dbReference type="Gene3D" id="3.30.40.10">
    <property type="entry name" value="Zinc/RING finger domain, C3HC4 (zinc finger)"/>
    <property type="match status" value="1"/>
</dbReference>
<dbReference type="PANTHER" id="PTHR11224">
    <property type="entry name" value="MAKORIN-RELATED"/>
    <property type="match status" value="1"/>
</dbReference>
<keyword evidence="3 5" id="KW-0863">Zinc-finger</keyword>
<keyword evidence="9" id="KW-1185">Reference proteome</keyword>
<dbReference type="PANTHER" id="PTHR11224:SF10">
    <property type="entry name" value="IP09428P-RELATED"/>
    <property type="match status" value="1"/>
</dbReference>
<evidence type="ECO:0000256" key="3">
    <source>
        <dbReference type="ARBA" id="ARBA00022771"/>
    </source>
</evidence>
<dbReference type="OrthoDB" id="250836at2759"/>
<keyword evidence="4 5" id="KW-0862">Zinc</keyword>
<dbReference type="GO" id="GO:0000209">
    <property type="term" value="P:protein polyubiquitination"/>
    <property type="evidence" value="ECO:0007669"/>
    <property type="project" value="InterPro"/>
</dbReference>
<dbReference type="InterPro" id="IPR017907">
    <property type="entry name" value="Znf_RING_CS"/>
</dbReference>
<evidence type="ECO:0000256" key="5">
    <source>
        <dbReference type="PROSITE-ProRule" id="PRU00723"/>
    </source>
</evidence>
<dbReference type="InterPro" id="IPR000571">
    <property type="entry name" value="Znf_CCCH"/>
</dbReference>
<reference evidence="8 9" key="1">
    <citation type="submission" date="2014-02" db="EMBL/GenBank/DDBJ databases">
        <title>Transposable element dynamics among asymbiotic and ectomycorrhizal Amanita fungi.</title>
        <authorList>
            <consortium name="DOE Joint Genome Institute"/>
            <person name="Hess J."/>
            <person name="Skrede I."/>
            <person name="Wolfe B."/>
            <person name="LaButti K."/>
            <person name="Ohm R.A."/>
            <person name="Grigoriev I.V."/>
            <person name="Pringle A."/>
        </authorList>
    </citation>
    <scope>NUCLEOTIDE SEQUENCE [LARGE SCALE GENOMIC DNA]</scope>
    <source>
        <strain evidence="8 9">SKay4041</strain>
    </source>
</reference>
<dbReference type="InterPro" id="IPR013083">
    <property type="entry name" value="Znf_RING/FYVE/PHD"/>
</dbReference>
<feature type="domain" description="C3H1-type" evidence="7">
    <location>
        <begin position="57"/>
        <end position="84"/>
    </location>
</feature>
<dbReference type="InterPro" id="IPR045072">
    <property type="entry name" value="MKRN-like"/>
</dbReference>
<protein>
    <submittedName>
        <fullName evidence="8">Uncharacterized protein</fullName>
    </submittedName>
</protein>
<sequence>MDVPIASNRPQTSRPRGICRYHQAPRGCFTGDKCKFLHAKPPESPDSESLKTSVTPYDAAKSCRYYANGYCKRGSECWFRHVIEPNATRGTKNPGIEEELFCSVCLEKPVTFGLLDGCNHVFCIQCIRQWRDPSNKHGDLADSMNMKKCPMCRSPSKFVTPSSSFWSSGEEGKAKAIQAYKESMAKVPCRYFQYSKLQNRKKPFCPFGRDCFYRHLNGDGTPYIFRDGVDVYMRVRISSFLRIFCIDSL</sequence>
<dbReference type="InterPro" id="IPR001841">
    <property type="entry name" value="Znf_RING"/>
</dbReference>
<evidence type="ECO:0000313" key="8">
    <source>
        <dbReference type="EMBL" id="PFH46872.1"/>
    </source>
</evidence>
<dbReference type="EMBL" id="KZ302152">
    <property type="protein sequence ID" value="PFH46872.1"/>
    <property type="molecule type" value="Genomic_DNA"/>
</dbReference>
<feature type="zinc finger region" description="C3H1-type" evidence="5">
    <location>
        <begin position="57"/>
        <end position="84"/>
    </location>
</feature>
<dbReference type="Proteomes" id="UP000242287">
    <property type="component" value="Unassembled WGS sequence"/>
</dbReference>
<feature type="zinc finger region" description="C3H1-type" evidence="5">
    <location>
        <begin position="183"/>
        <end position="218"/>
    </location>
</feature>
<dbReference type="InterPro" id="IPR018957">
    <property type="entry name" value="Znf_C3HC4_RING-type"/>
</dbReference>
<dbReference type="PROSITE" id="PS50089">
    <property type="entry name" value="ZF_RING_2"/>
    <property type="match status" value="1"/>
</dbReference>
<feature type="domain" description="C3H1-type" evidence="7">
    <location>
        <begin position="183"/>
        <end position="218"/>
    </location>
</feature>
<dbReference type="Pfam" id="PF00097">
    <property type="entry name" value="zf-C3HC4"/>
    <property type="match status" value="1"/>
</dbReference>
<dbReference type="STRING" id="703135.A0A2A9NGM6"/>
<dbReference type="SUPFAM" id="SSF90229">
    <property type="entry name" value="CCCH zinc finger"/>
    <property type="match status" value="1"/>
</dbReference>
<gene>
    <name evidence="8" type="ORF">AMATHDRAFT_153580</name>
</gene>
<evidence type="ECO:0000256" key="4">
    <source>
        <dbReference type="ARBA" id="ARBA00022833"/>
    </source>
</evidence>
<proteinExistence type="predicted"/>
<dbReference type="Gene3D" id="4.10.1000.10">
    <property type="entry name" value="Zinc finger, CCCH-type"/>
    <property type="match status" value="1"/>
</dbReference>
<dbReference type="PROSITE" id="PS00518">
    <property type="entry name" value="ZF_RING_1"/>
    <property type="match status" value="1"/>
</dbReference>
<dbReference type="SUPFAM" id="SSF57850">
    <property type="entry name" value="RING/U-box"/>
    <property type="match status" value="1"/>
</dbReference>
<name>A0A2A9NGM6_9AGAR</name>
<organism evidence="8 9">
    <name type="scientific">Amanita thiersii Skay4041</name>
    <dbReference type="NCBI Taxonomy" id="703135"/>
    <lineage>
        <taxon>Eukaryota</taxon>
        <taxon>Fungi</taxon>
        <taxon>Dikarya</taxon>
        <taxon>Basidiomycota</taxon>
        <taxon>Agaricomycotina</taxon>
        <taxon>Agaricomycetes</taxon>
        <taxon>Agaricomycetidae</taxon>
        <taxon>Agaricales</taxon>
        <taxon>Pluteineae</taxon>
        <taxon>Amanitaceae</taxon>
        <taxon>Amanita</taxon>
    </lineage>
</organism>
<feature type="domain" description="RING-type" evidence="6">
    <location>
        <begin position="102"/>
        <end position="153"/>
    </location>
</feature>